<evidence type="ECO:0000313" key="7">
    <source>
        <dbReference type="Proteomes" id="UP000249417"/>
    </source>
</evidence>
<accession>A0A2W5PQU8</accession>
<evidence type="ECO:0000259" key="5">
    <source>
        <dbReference type="SMART" id="SM00382"/>
    </source>
</evidence>
<dbReference type="GO" id="GO:0034605">
    <property type="term" value="P:cellular response to heat"/>
    <property type="evidence" value="ECO:0007669"/>
    <property type="project" value="TreeGrafter"/>
</dbReference>
<dbReference type="CDD" id="cd00009">
    <property type="entry name" value="AAA"/>
    <property type="match status" value="1"/>
</dbReference>
<sequence length="340" mass="38409">MAEKKKYNFKVPQDELEDLLHQYCRNYTALAKEGRFDPIIGRDVEIDNVMLILLQRNRKNACLLAPAGVGKTALVVGLAQAVVAERVPEYLKGAQVLELDMPAMAAGTDSPAEFQARFIPICRGIAERYHHPEFPRYVLFIDEIHTIMPTVTGSAYAGLSEVMKPYLTVGDLHVIGATTIDEFREYVAVDPALDRRFQKVHLKMPNAEETVQILKGVRPNYERHHKLTIPDECIAEVVKLTDEHMRKRTQPDKSIITMDAACAWHNMFRGDVRVLSMEAIHMMVAKETGLNPNALSDTRYDRKETFDPTKMTVQTGAKDFSDTQGKQRYTGEKSSEEAAE</sequence>
<evidence type="ECO:0000256" key="2">
    <source>
        <dbReference type="ARBA" id="ARBA00022741"/>
    </source>
</evidence>
<protein>
    <submittedName>
        <fullName evidence="6">ATP-dependent Clp protease ATP-binding subunit</fullName>
    </submittedName>
</protein>
<name>A0A2W5PQU8_9BACT</name>
<dbReference type="InterPro" id="IPR050130">
    <property type="entry name" value="ClpA_ClpB"/>
</dbReference>
<evidence type="ECO:0000256" key="4">
    <source>
        <dbReference type="SAM" id="MobiDB-lite"/>
    </source>
</evidence>
<dbReference type="GO" id="GO:0005737">
    <property type="term" value="C:cytoplasm"/>
    <property type="evidence" value="ECO:0007669"/>
    <property type="project" value="TreeGrafter"/>
</dbReference>
<comment type="caution">
    <text evidence="6">The sequence shown here is derived from an EMBL/GenBank/DDBJ whole genome shotgun (WGS) entry which is preliminary data.</text>
</comment>
<dbReference type="GO" id="GO:0006508">
    <property type="term" value="P:proteolysis"/>
    <property type="evidence" value="ECO:0007669"/>
    <property type="project" value="UniProtKB-KW"/>
</dbReference>
<organism evidence="6 7">
    <name type="scientific">Micavibrio aeruginosavorus</name>
    <dbReference type="NCBI Taxonomy" id="349221"/>
    <lineage>
        <taxon>Bacteria</taxon>
        <taxon>Pseudomonadati</taxon>
        <taxon>Bdellovibrionota</taxon>
        <taxon>Bdellovibrionia</taxon>
        <taxon>Bdellovibrionales</taxon>
        <taxon>Pseudobdellovibrionaceae</taxon>
        <taxon>Micavibrio</taxon>
    </lineage>
</organism>
<feature type="region of interest" description="Disordered" evidence="4">
    <location>
        <begin position="305"/>
        <end position="340"/>
    </location>
</feature>
<dbReference type="PANTHER" id="PTHR11638:SF18">
    <property type="entry name" value="HEAT SHOCK PROTEIN 104"/>
    <property type="match status" value="1"/>
</dbReference>
<evidence type="ECO:0000256" key="3">
    <source>
        <dbReference type="ARBA" id="ARBA00022840"/>
    </source>
</evidence>
<dbReference type="Gene3D" id="1.10.8.60">
    <property type="match status" value="1"/>
</dbReference>
<keyword evidence="2" id="KW-0547">Nucleotide-binding</keyword>
<feature type="compositionally biased region" description="Basic and acidic residues" evidence="4">
    <location>
        <begin position="329"/>
        <end position="340"/>
    </location>
</feature>
<dbReference type="SMART" id="SM00382">
    <property type="entry name" value="AAA"/>
    <property type="match status" value="1"/>
</dbReference>
<dbReference type="Gene3D" id="3.40.50.300">
    <property type="entry name" value="P-loop containing nucleotide triphosphate hydrolases"/>
    <property type="match status" value="1"/>
</dbReference>
<keyword evidence="3 6" id="KW-0067">ATP-binding</keyword>
<proteinExistence type="predicted"/>
<dbReference type="SUPFAM" id="SSF52540">
    <property type="entry name" value="P-loop containing nucleoside triphosphate hydrolases"/>
    <property type="match status" value="1"/>
</dbReference>
<keyword evidence="6" id="KW-0378">Hydrolase</keyword>
<dbReference type="InterPro" id="IPR041546">
    <property type="entry name" value="ClpA/ClpB_AAA_lid"/>
</dbReference>
<evidence type="ECO:0000256" key="1">
    <source>
        <dbReference type="ARBA" id="ARBA00022737"/>
    </source>
</evidence>
<keyword evidence="6" id="KW-0645">Protease</keyword>
<dbReference type="InterPro" id="IPR003959">
    <property type="entry name" value="ATPase_AAA_core"/>
</dbReference>
<dbReference type="GO" id="GO:0005524">
    <property type="term" value="F:ATP binding"/>
    <property type="evidence" value="ECO:0007669"/>
    <property type="project" value="UniProtKB-KW"/>
</dbReference>
<feature type="domain" description="AAA+ ATPase" evidence="5">
    <location>
        <begin position="57"/>
        <end position="205"/>
    </location>
</feature>
<dbReference type="Pfam" id="PF17871">
    <property type="entry name" value="AAA_lid_9"/>
    <property type="match status" value="1"/>
</dbReference>
<dbReference type="EMBL" id="QFQB01000018">
    <property type="protein sequence ID" value="PZQ47057.1"/>
    <property type="molecule type" value="Genomic_DNA"/>
</dbReference>
<dbReference type="GO" id="GO:0016887">
    <property type="term" value="F:ATP hydrolysis activity"/>
    <property type="evidence" value="ECO:0007669"/>
    <property type="project" value="InterPro"/>
</dbReference>
<dbReference type="Proteomes" id="UP000249417">
    <property type="component" value="Unassembled WGS sequence"/>
</dbReference>
<dbReference type="InterPro" id="IPR027417">
    <property type="entry name" value="P-loop_NTPase"/>
</dbReference>
<evidence type="ECO:0000313" key="6">
    <source>
        <dbReference type="EMBL" id="PZQ47057.1"/>
    </source>
</evidence>
<gene>
    <name evidence="6" type="ORF">DI551_04045</name>
</gene>
<dbReference type="PANTHER" id="PTHR11638">
    <property type="entry name" value="ATP-DEPENDENT CLP PROTEASE"/>
    <property type="match status" value="1"/>
</dbReference>
<dbReference type="GO" id="GO:0008233">
    <property type="term" value="F:peptidase activity"/>
    <property type="evidence" value="ECO:0007669"/>
    <property type="project" value="UniProtKB-KW"/>
</dbReference>
<dbReference type="AlphaFoldDB" id="A0A2W5PQU8"/>
<dbReference type="InterPro" id="IPR003593">
    <property type="entry name" value="AAA+_ATPase"/>
</dbReference>
<keyword evidence="1" id="KW-0677">Repeat</keyword>
<reference evidence="6 7" key="1">
    <citation type="submission" date="2017-08" db="EMBL/GenBank/DDBJ databases">
        <title>Infants hospitalized years apart are colonized by the same room-sourced microbial strains.</title>
        <authorList>
            <person name="Brooks B."/>
            <person name="Olm M.R."/>
            <person name="Firek B.A."/>
            <person name="Baker R."/>
            <person name="Thomas B.C."/>
            <person name="Morowitz M.J."/>
            <person name="Banfield J.F."/>
        </authorList>
    </citation>
    <scope>NUCLEOTIDE SEQUENCE [LARGE SCALE GENOMIC DNA]</scope>
    <source>
        <strain evidence="6">S2_005_002_R2_29</strain>
    </source>
</reference>
<dbReference type="Pfam" id="PF00004">
    <property type="entry name" value="AAA"/>
    <property type="match status" value="1"/>
</dbReference>